<dbReference type="GO" id="GO:0006689">
    <property type="term" value="P:ganglioside catabolic process"/>
    <property type="evidence" value="ECO:0007669"/>
    <property type="project" value="TreeGrafter"/>
</dbReference>
<dbReference type="GO" id="GO:0005737">
    <property type="term" value="C:cytoplasm"/>
    <property type="evidence" value="ECO:0007669"/>
    <property type="project" value="TreeGrafter"/>
</dbReference>
<accession>A0A6H0SM18</accession>
<sequence>MRSRSRHEHKRILATPLALSLAIPAISATSAMATTLEEADPATPPGTFREINLGTDRTTQNFFYRIPALAHLGNGVVRAAWDGRPGSAGDAPNPNSIVQRKSNDNGVTWGPVTTVAAGFTGTADQGKYGYSDPSYVVDDESGKTFAFFVYSKDQGFGGSTWGKDDTNRQVLSAAVVESSDDGATWSKPRLITDVVKPGDSAVPGAVRSTFATSGQGIQITRGQYAGRLVQQYAGDVMQSDGSRVIQAFSVYSDDHGATWQRGEFTGSAMDENKVVELSDGRLLLNSRDNAGGGYRKVAISSDGGHSYSAVTQDKNLPDPTNNAHITQMFPEAAANSARARKLLYTGANSQTSRANVSARVSCDDGKTWPGLRTIRRGFSAYSVADTLDNGKFGVFYEGNYTDSMQLATFDES</sequence>
<dbReference type="PANTHER" id="PTHR10628">
    <property type="entry name" value="SIALIDASE"/>
    <property type="match status" value="1"/>
</dbReference>
<gene>
    <name evidence="6" type="ORF">D3791_15840</name>
</gene>
<dbReference type="Proteomes" id="UP000502331">
    <property type="component" value="Chromosome"/>
</dbReference>
<feature type="domain" description="Sialidase" evidence="5">
    <location>
        <begin position="78"/>
        <end position="390"/>
    </location>
</feature>
<feature type="chain" id="PRO_5038931685" description="exo-alpha-sialidase" evidence="4">
    <location>
        <begin position="34"/>
        <end position="412"/>
    </location>
</feature>
<dbReference type="EMBL" id="CP032549">
    <property type="protein sequence ID" value="QIV88448.1"/>
    <property type="molecule type" value="Genomic_DNA"/>
</dbReference>
<dbReference type="GO" id="GO:0016020">
    <property type="term" value="C:membrane"/>
    <property type="evidence" value="ECO:0007669"/>
    <property type="project" value="TreeGrafter"/>
</dbReference>
<proteinExistence type="inferred from homology"/>
<evidence type="ECO:0000259" key="5">
    <source>
        <dbReference type="Pfam" id="PF13088"/>
    </source>
</evidence>
<keyword evidence="7" id="KW-1185">Reference proteome</keyword>
<keyword evidence="4" id="KW-0732">Signal</keyword>
<evidence type="ECO:0000313" key="7">
    <source>
        <dbReference type="Proteomes" id="UP000502331"/>
    </source>
</evidence>
<dbReference type="Gene3D" id="2.120.10.10">
    <property type="match status" value="1"/>
</dbReference>
<dbReference type="GO" id="GO:0009313">
    <property type="term" value="P:oligosaccharide catabolic process"/>
    <property type="evidence" value="ECO:0007669"/>
    <property type="project" value="TreeGrafter"/>
</dbReference>
<dbReference type="GO" id="GO:0004308">
    <property type="term" value="F:exo-alpha-sialidase activity"/>
    <property type="evidence" value="ECO:0007669"/>
    <property type="project" value="UniProtKB-EC"/>
</dbReference>
<comment type="catalytic activity">
    <reaction evidence="1">
        <text>Hydrolysis of alpha-(2-&gt;3)-, alpha-(2-&gt;6)-, alpha-(2-&gt;8)- glycosidic linkages of terminal sialic acid residues in oligosaccharides, glycoproteins, glycolipids, colominic acid and synthetic substrates.</text>
        <dbReference type="EC" id="3.2.1.18"/>
    </reaction>
</comment>
<dbReference type="SUPFAM" id="SSF50939">
    <property type="entry name" value="Sialidases"/>
    <property type="match status" value="1"/>
</dbReference>
<evidence type="ECO:0000256" key="2">
    <source>
        <dbReference type="ARBA" id="ARBA00009348"/>
    </source>
</evidence>
<feature type="signal peptide" evidence="4">
    <location>
        <begin position="1"/>
        <end position="33"/>
    </location>
</feature>
<dbReference type="CDD" id="cd15482">
    <property type="entry name" value="Sialidase_non-viral"/>
    <property type="match status" value="1"/>
</dbReference>
<dbReference type="RefSeq" id="WP_172512779.1">
    <property type="nucleotide sequence ID" value="NZ_CP032549.1"/>
</dbReference>
<evidence type="ECO:0000256" key="4">
    <source>
        <dbReference type="SAM" id="SignalP"/>
    </source>
</evidence>
<dbReference type="InterPro" id="IPR011040">
    <property type="entry name" value="Sialidase"/>
</dbReference>
<evidence type="ECO:0000256" key="3">
    <source>
        <dbReference type="ARBA" id="ARBA00012733"/>
    </source>
</evidence>
<dbReference type="AlphaFoldDB" id="A0A6H0SM18"/>
<evidence type="ECO:0000256" key="1">
    <source>
        <dbReference type="ARBA" id="ARBA00000427"/>
    </source>
</evidence>
<dbReference type="EC" id="3.2.1.18" evidence="3"/>
<protein>
    <recommendedName>
        <fullName evidence="3">exo-alpha-sialidase</fullName>
        <ecNumber evidence="3">3.2.1.18</ecNumber>
    </recommendedName>
</protein>
<organism evidence="6 7">
    <name type="scientific">Glutamicibacter mishrai</name>
    <dbReference type="NCBI Taxonomy" id="1775880"/>
    <lineage>
        <taxon>Bacteria</taxon>
        <taxon>Bacillati</taxon>
        <taxon>Actinomycetota</taxon>
        <taxon>Actinomycetes</taxon>
        <taxon>Micrococcales</taxon>
        <taxon>Micrococcaceae</taxon>
        <taxon>Glutamicibacter</taxon>
    </lineage>
</organism>
<dbReference type="PANTHER" id="PTHR10628:SF30">
    <property type="entry name" value="EXO-ALPHA-SIALIDASE"/>
    <property type="match status" value="1"/>
</dbReference>
<name>A0A6H0SM18_9MICC</name>
<comment type="similarity">
    <text evidence="2">Belongs to the glycosyl hydrolase 33 family.</text>
</comment>
<dbReference type="InterPro" id="IPR036278">
    <property type="entry name" value="Sialidase_sf"/>
</dbReference>
<dbReference type="Pfam" id="PF13088">
    <property type="entry name" value="BNR_2"/>
    <property type="match status" value="1"/>
</dbReference>
<dbReference type="InterPro" id="IPR026856">
    <property type="entry name" value="Sialidase_fam"/>
</dbReference>
<evidence type="ECO:0000313" key="6">
    <source>
        <dbReference type="EMBL" id="QIV88448.1"/>
    </source>
</evidence>
<reference evidence="6 7" key="1">
    <citation type="submission" date="2018-09" db="EMBL/GenBank/DDBJ databases">
        <title>Glutamicibacter mishrai S5-52T (LMG 29155T = KCTC 39846T).</title>
        <authorList>
            <person name="Das S.K."/>
        </authorList>
    </citation>
    <scope>NUCLEOTIDE SEQUENCE [LARGE SCALE GENOMIC DNA]</scope>
    <source>
        <strain evidence="6 7">S5-52</strain>
    </source>
</reference>